<gene>
    <name evidence="2" type="ORF">KUTeg_023186</name>
</gene>
<dbReference type="PANTHER" id="PTHR47237:SF1">
    <property type="entry name" value="SLL0310 PROTEIN"/>
    <property type="match status" value="1"/>
</dbReference>
<dbReference type="InterPro" id="IPR016181">
    <property type="entry name" value="Acyl_CoA_acyltransferase"/>
</dbReference>
<comment type="caution">
    <text evidence="2">The sequence shown here is derived from an EMBL/GenBank/DDBJ whole genome shotgun (WGS) entry which is preliminary data.</text>
</comment>
<proteinExistence type="predicted"/>
<keyword evidence="3" id="KW-1185">Reference proteome</keyword>
<dbReference type="Gene3D" id="3.40.630.30">
    <property type="match status" value="1"/>
</dbReference>
<dbReference type="Pfam" id="PF18014">
    <property type="entry name" value="Acetyltransf_18"/>
    <property type="match status" value="1"/>
</dbReference>
<dbReference type="Pfam" id="PF00583">
    <property type="entry name" value="Acetyltransf_1"/>
    <property type="match status" value="1"/>
</dbReference>
<accession>A0ABQ9E5V9</accession>
<dbReference type="PROSITE" id="PS51186">
    <property type="entry name" value="GNAT"/>
    <property type="match status" value="1"/>
</dbReference>
<name>A0ABQ9E5V9_TEGGR</name>
<dbReference type="SUPFAM" id="SSF55729">
    <property type="entry name" value="Acyl-CoA N-acyltransferases (Nat)"/>
    <property type="match status" value="1"/>
</dbReference>
<dbReference type="EMBL" id="JARBDR010000921">
    <property type="protein sequence ID" value="KAJ8299126.1"/>
    <property type="molecule type" value="Genomic_DNA"/>
</dbReference>
<organism evidence="2 3">
    <name type="scientific">Tegillarca granosa</name>
    <name type="common">Malaysian cockle</name>
    <name type="synonym">Anadara granosa</name>
    <dbReference type="NCBI Taxonomy" id="220873"/>
    <lineage>
        <taxon>Eukaryota</taxon>
        <taxon>Metazoa</taxon>
        <taxon>Spiralia</taxon>
        <taxon>Lophotrochozoa</taxon>
        <taxon>Mollusca</taxon>
        <taxon>Bivalvia</taxon>
        <taxon>Autobranchia</taxon>
        <taxon>Pteriomorphia</taxon>
        <taxon>Arcoida</taxon>
        <taxon>Arcoidea</taxon>
        <taxon>Arcidae</taxon>
        <taxon>Tegillarca</taxon>
    </lineage>
</organism>
<evidence type="ECO:0000259" key="1">
    <source>
        <dbReference type="PROSITE" id="PS51186"/>
    </source>
</evidence>
<dbReference type="PANTHER" id="PTHR47237">
    <property type="entry name" value="SLL0310 PROTEIN"/>
    <property type="match status" value="1"/>
</dbReference>
<dbReference type="CDD" id="cd04301">
    <property type="entry name" value="NAT_SF"/>
    <property type="match status" value="1"/>
</dbReference>
<reference evidence="2 3" key="1">
    <citation type="submission" date="2022-12" db="EMBL/GenBank/DDBJ databases">
        <title>Chromosome-level genome of Tegillarca granosa.</title>
        <authorList>
            <person name="Kim J."/>
        </authorList>
    </citation>
    <scope>NUCLEOTIDE SEQUENCE [LARGE SCALE GENOMIC DNA]</scope>
    <source>
        <strain evidence="2">Teg-2019</strain>
        <tissue evidence="2">Adductor muscle</tissue>
    </source>
</reference>
<dbReference type="Gene3D" id="3.40.630.90">
    <property type="match status" value="1"/>
</dbReference>
<protein>
    <recommendedName>
        <fullName evidence="1">N-acetyltransferase domain-containing protein</fullName>
    </recommendedName>
</protein>
<dbReference type="Proteomes" id="UP001217089">
    <property type="component" value="Unassembled WGS sequence"/>
</dbReference>
<dbReference type="InterPro" id="IPR000182">
    <property type="entry name" value="GNAT_dom"/>
</dbReference>
<sequence>MATRLQGMRSLKNLFQKQLPLYSTPTASRTGTQIKRFSSDTQEDINYEIRPMRRSDIQGLYELLDENGWNMEKSYLECVFNTDPSGLVIVEKDDGKVIGHNGILAHSETIASSGMNIVKEDYRKHGIGKQLFRKVMDVMKDRNVGGTSLSNRITFYEQFGWTIKSYTIHYNQGRVNPNFIKDVPDANVEVVSVKDANFDDVISYDSELHTVPRPVYISNWALHTSATTYVALQSGRVCGYGVLRPADVGHKMYPLYANDSKIARSLFSKLASHIPKGEDLIFSQPVENEMANSFVEANNLNTYLSMTRLYNKWNIYPDLKRVYSVSTTEYGIVNVNTKK</sequence>
<evidence type="ECO:0000313" key="3">
    <source>
        <dbReference type="Proteomes" id="UP001217089"/>
    </source>
</evidence>
<dbReference type="InterPro" id="IPR041496">
    <property type="entry name" value="YitH/HolE_GNAT"/>
</dbReference>
<dbReference type="InterPro" id="IPR052729">
    <property type="entry name" value="Acyl/Acetyltrans_Enzymes"/>
</dbReference>
<feature type="domain" description="N-acetyltransferase" evidence="1">
    <location>
        <begin position="47"/>
        <end position="184"/>
    </location>
</feature>
<evidence type="ECO:0000313" key="2">
    <source>
        <dbReference type="EMBL" id="KAJ8299126.1"/>
    </source>
</evidence>